<dbReference type="Proteomes" id="UP000092555">
    <property type="component" value="Unassembled WGS sequence"/>
</dbReference>
<dbReference type="GO" id="GO:0072380">
    <property type="term" value="C:TRC complex"/>
    <property type="evidence" value="ECO:0007669"/>
    <property type="project" value="EnsemblFungi"/>
</dbReference>
<dbReference type="EMBL" id="LXTC01000001">
    <property type="protein sequence ID" value="OBA23920.1"/>
    <property type="molecule type" value="Genomic_DNA"/>
</dbReference>
<keyword evidence="2" id="KW-1185">Reference proteome</keyword>
<dbReference type="Pfam" id="PF03928">
    <property type="entry name" value="HbpS-like"/>
    <property type="match status" value="1"/>
</dbReference>
<dbReference type="RefSeq" id="XP_018714401.1">
    <property type="nucleotide sequence ID" value="XM_018856968.1"/>
</dbReference>
<dbReference type="InterPro" id="IPR038084">
    <property type="entry name" value="PduO/GlcC-like_sf"/>
</dbReference>
<evidence type="ECO:0000313" key="2">
    <source>
        <dbReference type="Proteomes" id="UP000092555"/>
    </source>
</evidence>
<protein>
    <recommendedName>
        <fullName evidence="3">DUF336-domain-containing protein</fullName>
    </recommendedName>
</protein>
<dbReference type="PANTHER" id="PTHR28255:SF1">
    <property type="entry name" value="UPF0303 PROTEIN YBR137W"/>
    <property type="match status" value="1"/>
</dbReference>
<proteinExistence type="predicted"/>
<comment type="caution">
    <text evidence="1">The sequence shown here is derived from an EMBL/GenBank/DDBJ whole genome shotgun (WGS) entry which is preliminary data.</text>
</comment>
<dbReference type="InterPro" id="IPR010371">
    <property type="entry name" value="YBR137W-like"/>
</dbReference>
<dbReference type="PANTHER" id="PTHR28255">
    <property type="match status" value="1"/>
</dbReference>
<gene>
    <name evidence="1" type="ORF">METBIDRAFT_38193</name>
</gene>
<dbReference type="Gene3D" id="3.30.450.150">
    <property type="entry name" value="Haem-degrading domain"/>
    <property type="match status" value="1"/>
</dbReference>
<dbReference type="GO" id="GO:0006620">
    <property type="term" value="P:post-translational protein targeting to endoplasmic reticulum membrane"/>
    <property type="evidence" value="ECO:0007669"/>
    <property type="project" value="EnsemblFungi"/>
</dbReference>
<organism evidence="1 2">
    <name type="scientific">Metschnikowia bicuspidata var. bicuspidata NRRL YB-4993</name>
    <dbReference type="NCBI Taxonomy" id="869754"/>
    <lineage>
        <taxon>Eukaryota</taxon>
        <taxon>Fungi</taxon>
        <taxon>Dikarya</taxon>
        <taxon>Ascomycota</taxon>
        <taxon>Saccharomycotina</taxon>
        <taxon>Pichiomycetes</taxon>
        <taxon>Metschnikowiaceae</taxon>
        <taxon>Metschnikowia</taxon>
    </lineage>
</organism>
<sequence length="165" mass="18530">MSNAFFSYSLEEIDHYESDKIALPHFDSSIAWQIGLYAHKLAQGYDKPMLIDISLSNGQVLFHAPSKNGIVLDNEHWVTRKKNTAFRFGKSSFYMGRKMAMKQMSAEKALFVDSKEYAFHGGSVPIKISGTDQICGALTVSGLAQIDDHLFVLQVLKDTRHSLIK</sequence>
<evidence type="ECO:0008006" key="3">
    <source>
        <dbReference type="Google" id="ProtNLM"/>
    </source>
</evidence>
<name>A0A1A0HIT2_9ASCO</name>
<evidence type="ECO:0000313" key="1">
    <source>
        <dbReference type="EMBL" id="OBA23920.1"/>
    </source>
</evidence>
<accession>A0A1A0HIT2</accession>
<dbReference type="AlphaFoldDB" id="A0A1A0HIT2"/>
<dbReference type="PIRSF" id="PIRSF008757">
    <property type="entry name" value="UCP008757"/>
    <property type="match status" value="1"/>
</dbReference>
<reference evidence="1 2" key="1">
    <citation type="submission" date="2016-05" db="EMBL/GenBank/DDBJ databases">
        <title>Comparative genomics of biotechnologically important yeasts.</title>
        <authorList>
            <consortium name="DOE Joint Genome Institute"/>
            <person name="Riley R."/>
            <person name="Haridas S."/>
            <person name="Wolfe K.H."/>
            <person name="Lopes M.R."/>
            <person name="Hittinger C.T."/>
            <person name="Goker M."/>
            <person name="Salamov A."/>
            <person name="Wisecaver J."/>
            <person name="Long T.M."/>
            <person name="Aerts A.L."/>
            <person name="Barry K."/>
            <person name="Choi C."/>
            <person name="Clum A."/>
            <person name="Coughlan A.Y."/>
            <person name="Deshpande S."/>
            <person name="Douglass A.P."/>
            <person name="Hanson S.J."/>
            <person name="Klenk H.-P."/>
            <person name="LaButti K."/>
            <person name="Lapidus A."/>
            <person name="Lindquist E."/>
            <person name="Lipzen A."/>
            <person name="Meier-kolthoff J.P."/>
            <person name="Ohm R.A."/>
            <person name="Otillar R.P."/>
            <person name="Pangilinan J."/>
            <person name="Peng Y."/>
            <person name="Rokas A."/>
            <person name="Rosa C.A."/>
            <person name="Scheuner C."/>
            <person name="Sibirny A.A."/>
            <person name="Slot J.C."/>
            <person name="Stielow J.B."/>
            <person name="Sun H."/>
            <person name="Kurtzman C.P."/>
            <person name="Blackwell M."/>
            <person name="Grigoriev I.V."/>
            <person name="Jeffries T.W."/>
        </authorList>
    </citation>
    <scope>NUCLEOTIDE SEQUENCE [LARGE SCALE GENOMIC DNA]</scope>
    <source>
        <strain evidence="1 2">NRRL YB-4993</strain>
    </source>
</reference>
<dbReference type="STRING" id="869754.A0A1A0HIT2"/>
<dbReference type="OrthoDB" id="2209940at2759"/>
<dbReference type="GeneID" id="30029944"/>
<dbReference type="SUPFAM" id="SSF143744">
    <property type="entry name" value="GlcG-like"/>
    <property type="match status" value="1"/>
</dbReference>
<dbReference type="InterPro" id="IPR005624">
    <property type="entry name" value="PduO/GlcC-like"/>
</dbReference>